<proteinExistence type="predicted"/>
<feature type="non-terminal residue" evidence="1">
    <location>
        <position position="104"/>
    </location>
</feature>
<dbReference type="AlphaFoldDB" id="A0A1A7ZYX5"/>
<accession>A0A1A7ZYX5</accession>
<name>A0A1A7ZYX5_NOTFU</name>
<evidence type="ECO:0000313" key="1">
    <source>
        <dbReference type="EMBL" id="SBP47466.1"/>
    </source>
</evidence>
<feature type="non-terminal residue" evidence="1">
    <location>
        <position position="1"/>
    </location>
</feature>
<gene>
    <name evidence="1" type="primary">Nfu_g_1_012585</name>
</gene>
<protein>
    <submittedName>
        <fullName evidence="1">Uncharacterized protein</fullName>
    </submittedName>
</protein>
<dbReference type="EMBL" id="HADY01008981">
    <property type="protein sequence ID" value="SBP47466.1"/>
    <property type="molecule type" value="Transcribed_RNA"/>
</dbReference>
<reference evidence="1" key="2">
    <citation type="submission" date="2016-06" db="EMBL/GenBank/DDBJ databases">
        <title>The genome of a short-lived fish provides insights into sex chromosome evolution and the genetic control of aging.</title>
        <authorList>
            <person name="Reichwald K."/>
            <person name="Felder M."/>
            <person name="Petzold A."/>
            <person name="Koch P."/>
            <person name="Groth M."/>
            <person name="Platzer M."/>
        </authorList>
    </citation>
    <scope>NUCLEOTIDE SEQUENCE</scope>
    <source>
        <tissue evidence="1">Brain</tissue>
    </source>
</reference>
<sequence>HSQTAPQEPHPLWTQTSIPATVVTRRHLKTGRVMSEFNLRNPGAVRSTRLLTVQTCWGLHQGLYTQQIVSEAVLLIINSLVYSGQQIIFHPDFTISNTTVLINI</sequence>
<reference evidence="1" key="1">
    <citation type="submission" date="2016-05" db="EMBL/GenBank/DDBJ databases">
        <authorList>
            <person name="Lavstsen T."/>
            <person name="Jespersen J.S."/>
        </authorList>
    </citation>
    <scope>NUCLEOTIDE SEQUENCE</scope>
    <source>
        <tissue evidence="1">Brain</tissue>
    </source>
</reference>
<organism evidence="1">
    <name type="scientific">Nothobranchius furzeri</name>
    <name type="common">Turquoise killifish</name>
    <dbReference type="NCBI Taxonomy" id="105023"/>
    <lineage>
        <taxon>Eukaryota</taxon>
        <taxon>Metazoa</taxon>
        <taxon>Chordata</taxon>
        <taxon>Craniata</taxon>
        <taxon>Vertebrata</taxon>
        <taxon>Euteleostomi</taxon>
        <taxon>Actinopterygii</taxon>
        <taxon>Neopterygii</taxon>
        <taxon>Teleostei</taxon>
        <taxon>Neoteleostei</taxon>
        <taxon>Acanthomorphata</taxon>
        <taxon>Ovalentaria</taxon>
        <taxon>Atherinomorphae</taxon>
        <taxon>Cyprinodontiformes</taxon>
        <taxon>Nothobranchiidae</taxon>
        <taxon>Nothobranchius</taxon>
    </lineage>
</organism>